<dbReference type="eggNOG" id="COG1397">
    <property type="taxonomic scope" value="Bacteria"/>
</dbReference>
<evidence type="ECO:0000313" key="1">
    <source>
        <dbReference type="EMBL" id="KDD66017.1"/>
    </source>
</evidence>
<dbReference type="EMBL" id="AZQQ01000102">
    <property type="protein sequence ID" value="KDD66017.1"/>
    <property type="molecule type" value="Genomic_DNA"/>
</dbReference>
<proteinExistence type="predicted"/>
<dbReference type="InterPro" id="IPR036705">
    <property type="entry name" value="Ribosyl_crysJ1_sf"/>
</dbReference>
<protein>
    <recommendedName>
        <fullName evidence="3">ADP-ribosylglycohydrolase</fullName>
    </recommendedName>
</protein>
<evidence type="ECO:0008006" key="3">
    <source>
        <dbReference type="Google" id="ProtNLM"/>
    </source>
</evidence>
<evidence type="ECO:0000313" key="2">
    <source>
        <dbReference type="Proteomes" id="UP000026739"/>
    </source>
</evidence>
<accession>A0A059KVC4</accession>
<dbReference type="SUPFAM" id="SSF101478">
    <property type="entry name" value="ADP-ribosylglycohydrolase"/>
    <property type="match status" value="1"/>
</dbReference>
<dbReference type="InterPro" id="IPR005502">
    <property type="entry name" value="Ribosyl_crysJ1"/>
</dbReference>
<gene>
    <name evidence="1" type="ORF">V466_26460</name>
</gene>
<dbReference type="Pfam" id="PF03747">
    <property type="entry name" value="ADP_ribosyl_GH"/>
    <property type="match status" value="1"/>
</dbReference>
<dbReference type="Proteomes" id="UP000026739">
    <property type="component" value="Unassembled WGS sequence"/>
</dbReference>
<organism evidence="1 2">
    <name type="scientific">Pseudomonas mandelii PD30</name>
    <dbReference type="NCBI Taxonomy" id="1419583"/>
    <lineage>
        <taxon>Bacteria</taxon>
        <taxon>Pseudomonadati</taxon>
        <taxon>Pseudomonadota</taxon>
        <taxon>Gammaproteobacteria</taxon>
        <taxon>Pseudomonadales</taxon>
        <taxon>Pseudomonadaceae</taxon>
        <taxon>Pseudomonas</taxon>
    </lineage>
</organism>
<name>A0A059KVC4_9PSED</name>
<dbReference type="AlphaFoldDB" id="A0A059KVC4"/>
<dbReference type="Gene3D" id="1.10.4080.10">
    <property type="entry name" value="ADP-ribosylation/Crystallin J1"/>
    <property type="match status" value="1"/>
</dbReference>
<reference evidence="1 2" key="1">
    <citation type="submission" date="2013-12" db="EMBL/GenBank/DDBJ databases">
        <authorList>
            <person name="Formusa P.A."/>
            <person name="Habash M."/>
            <person name="Lee H."/>
            <person name="Trevors J.T."/>
        </authorList>
    </citation>
    <scope>NUCLEOTIDE SEQUENCE [LARGE SCALE GENOMIC DNA]</scope>
    <source>
        <strain evidence="1 2">PD30</strain>
    </source>
</reference>
<comment type="caution">
    <text evidence="1">The sequence shown here is derived from an EMBL/GenBank/DDBJ whole genome shotgun (WGS) entry which is preliminary data.</text>
</comment>
<sequence length="69" mass="7255">MQLSLTERYRGALLGLACGDAIGTSVEFQPRGSFKHLTDMVGGGPFNLEATADALLRAATLTQSGARDE</sequence>